<dbReference type="PANTHER" id="PTHR10794:SF94">
    <property type="entry name" value="ESTERASE YHET-RELATED"/>
    <property type="match status" value="1"/>
</dbReference>
<dbReference type="EMBL" id="FOMJ01000010">
    <property type="protein sequence ID" value="SFD84733.1"/>
    <property type="molecule type" value="Genomic_DNA"/>
</dbReference>
<comment type="similarity">
    <text evidence="1">Belongs to the AB hydrolase superfamily. AB hydrolase 4 family.</text>
</comment>
<dbReference type="NCBIfam" id="NF008218">
    <property type="entry name" value="PRK10985.1"/>
    <property type="match status" value="1"/>
</dbReference>
<feature type="domain" description="AB hydrolase-1" evidence="3">
    <location>
        <begin position="60"/>
        <end position="296"/>
    </location>
</feature>
<dbReference type="InterPro" id="IPR050960">
    <property type="entry name" value="AB_hydrolase_4_sf"/>
</dbReference>
<dbReference type="InterPro" id="IPR000073">
    <property type="entry name" value="AB_hydrolase_1"/>
</dbReference>
<evidence type="ECO:0000256" key="2">
    <source>
        <dbReference type="PIRSR" id="PIRSR005211-1"/>
    </source>
</evidence>
<organism evidence="4 5">
    <name type="scientific">Thiohalospira halophila DSM 15071</name>
    <dbReference type="NCBI Taxonomy" id="1123397"/>
    <lineage>
        <taxon>Bacteria</taxon>
        <taxon>Pseudomonadati</taxon>
        <taxon>Pseudomonadota</taxon>
        <taxon>Gammaproteobacteria</taxon>
        <taxon>Thiohalospirales</taxon>
        <taxon>Thiohalospiraceae</taxon>
        <taxon>Thiohalospira</taxon>
    </lineage>
</organism>
<feature type="active site" description="Charge relay system" evidence="2">
    <location>
        <position position="140"/>
    </location>
</feature>
<dbReference type="AlphaFoldDB" id="A0A1I1VUH4"/>
<dbReference type="InterPro" id="IPR029058">
    <property type="entry name" value="AB_hydrolase_fold"/>
</dbReference>
<proteinExistence type="inferred from homology"/>
<dbReference type="InterPro" id="IPR012020">
    <property type="entry name" value="ABHD4"/>
</dbReference>
<accession>A0A1I1VUH4</accession>
<evidence type="ECO:0000313" key="5">
    <source>
        <dbReference type="Proteomes" id="UP000198611"/>
    </source>
</evidence>
<dbReference type="STRING" id="1123397.SAMN05660831_02426"/>
<evidence type="ECO:0000259" key="3">
    <source>
        <dbReference type="Pfam" id="PF00561"/>
    </source>
</evidence>
<feature type="active site" description="Charge relay system" evidence="2">
    <location>
        <position position="262"/>
    </location>
</feature>
<dbReference type="Gene3D" id="3.40.50.1820">
    <property type="entry name" value="alpha/beta hydrolase"/>
    <property type="match status" value="1"/>
</dbReference>
<protein>
    <recommendedName>
        <fullName evidence="3">AB hydrolase-1 domain-containing protein</fullName>
    </recommendedName>
</protein>
<feature type="active site" description="Charge relay system" evidence="2">
    <location>
        <position position="290"/>
    </location>
</feature>
<reference evidence="4 5" key="1">
    <citation type="submission" date="2016-10" db="EMBL/GenBank/DDBJ databases">
        <authorList>
            <person name="de Groot N.N."/>
        </authorList>
    </citation>
    <scope>NUCLEOTIDE SEQUENCE [LARGE SCALE GENOMIC DNA]</scope>
    <source>
        <strain evidence="4 5">HL3</strain>
    </source>
</reference>
<sequence>MPLETSPFRPAWWLPGPHAQTLWPHLCRPRPRVATRPERVELDDGDFIDLAHGDGPAAAPRVLLLHGLEGSLRSQYARGMMAALSRSGLRPVFMHWRGCSGEPNRLPRSYHSGATDDIARVVAHLRAREPETPLAAIGWSLGGNALLKWLGETGSANPLAAAAAISVPFRLERAAARMDRGFSRLYQWRLVGELRRSLEAKRRLRGLELPEPLRGGFRAFDDAVTAPLHGYRDANDYYARASSRPWLGRITVPTRILHALDDPFMDPGAIPTARELPPAVTLELARRGGHVGFVEGALPGRPQYYAEHRIPAWLKGQLSLQDPDSAALKAGYPCSSI</sequence>
<gene>
    <name evidence="4" type="ORF">SAMN05660831_02426</name>
</gene>
<dbReference type="SUPFAM" id="SSF53474">
    <property type="entry name" value="alpha/beta-Hydrolases"/>
    <property type="match status" value="1"/>
</dbReference>
<dbReference type="GO" id="GO:0047372">
    <property type="term" value="F:monoacylglycerol lipase activity"/>
    <property type="evidence" value="ECO:0007669"/>
    <property type="project" value="TreeGrafter"/>
</dbReference>
<evidence type="ECO:0000313" key="4">
    <source>
        <dbReference type="EMBL" id="SFD84733.1"/>
    </source>
</evidence>
<dbReference type="PANTHER" id="PTHR10794">
    <property type="entry name" value="ABHYDROLASE DOMAIN-CONTAINING PROTEIN"/>
    <property type="match status" value="1"/>
</dbReference>
<dbReference type="PIRSF" id="PIRSF005211">
    <property type="entry name" value="Ab_hydro_YheT"/>
    <property type="match status" value="1"/>
</dbReference>
<dbReference type="Pfam" id="PF00561">
    <property type="entry name" value="Abhydrolase_1"/>
    <property type="match status" value="1"/>
</dbReference>
<keyword evidence="5" id="KW-1185">Reference proteome</keyword>
<dbReference type="GO" id="GO:0034338">
    <property type="term" value="F:short-chain carboxylesterase activity"/>
    <property type="evidence" value="ECO:0007669"/>
    <property type="project" value="TreeGrafter"/>
</dbReference>
<name>A0A1I1VUH4_9GAMM</name>
<dbReference type="Proteomes" id="UP000198611">
    <property type="component" value="Unassembled WGS sequence"/>
</dbReference>
<evidence type="ECO:0000256" key="1">
    <source>
        <dbReference type="ARBA" id="ARBA00010884"/>
    </source>
</evidence>